<feature type="domain" description="NERD" evidence="1">
    <location>
        <begin position="45"/>
        <end position="155"/>
    </location>
</feature>
<dbReference type="AlphaFoldDB" id="A0A1M4YTA5"/>
<dbReference type="RefSeq" id="WP_073298485.1">
    <property type="nucleotide sequence ID" value="NZ_FQUF01000031.1"/>
</dbReference>
<protein>
    <submittedName>
        <fullName evidence="2">Nuclease-related domain-containing protein</fullName>
    </submittedName>
</protein>
<dbReference type="Proteomes" id="UP000184128">
    <property type="component" value="Unassembled WGS sequence"/>
</dbReference>
<proteinExistence type="predicted"/>
<dbReference type="InterPro" id="IPR011528">
    <property type="entry name" value="NERD"/>
</dbReference>
<gene>
    <name evidence="2" type="ORF">SAMN02745249_01786</name>
</gene>
<reference evidence="2 3" key="1">
    <citation type="submission" date="2016-11" db="EMBL/GenBank/DDBJ databases">
        <authorList>
            <person name="Jaros S."/>
            <person name="Januszkiewicz K."/>
            <person name="Wedrychowicz H."/>
        </authorList>
    </citation>
    <scope>NUCLEOTIDE SEQUENCE [LARGE SCALE GENOMIC DNA]</scope>
    <source>
        <strain evidence="2 3">DSM 15692</strain>
    </source>
</reference>
<sequence length="327" mass="38747">MYIYQTDLQKEEAKQPTELDFYQAADRRHLLRTDEETYKLRRLIAGVAGEKIVADYLNQYGKSHWLGIPNLWMNYFGPFECDFLLITRYKIYVFEIKNYKGEFVYKDGFVKINNKQKTFNPIHQTRRNYRNVQEIISEINPNIQVEGATIFTGINNAVFMESEVSDIKITPRSYLKWYIDQIIKEEQENRRLITNQDAILEKLTSYQIENSFLPEAISKEKMATAKRGIQCAKCHGFHIKVNRFNIECRCGYKEDREIATLRAIYDYAVLNHDKRLTINHLLHFIDHQVSRTYLLNLLNQYFSAVKKSSESYYTVTDFSKLKSMLNL</sequence>
<keyword evidence="3" id="KW-1185">Reference proteome</keyword>
<dbReference type="Pfam" id="PF08378">
    <property type="entry name" value="NERD"/>
    <property type="match status" value="1"/>
</dbReference>
<organism evidence="2 3">
    <name type="scientific">Atopostipes suicloacalis DSM 15692</name>
    <dbReference type="NCBI Taxonomy" id="1121025"/>
    <lineage>
        <taxon>Bacteria</taxon>
        <taxon>Bacillati</taxon>
        <taxon>Bacillota</taxon>
        <taxon>Bacilli</taxon>
        <taxon>Lactobacillales</taxon>
        <taxon>Carnobacteriaceae</taxon>
        <taxon>Atopostipes</taxon>
    </lineage>
</organism>
<evidence type="ECO:0000313" key="3">
    <source>
        <dbReference type="Proteomes" id="UP000184128"/>
    </source>
</evidence>
<evidence type="ECO:0000259" key="1">
    <source>
        <dbReference type="PROSITE" id="PS50965"/>
    </source>
</evidence>
<dbReference type="EMBL" id="FQUF01000031">
    <property type="protein sequence ID" value="SHF08963.1"/>
    <property type="molecule type" value="Genomic_DNA"/>
</dbReference>
<name>A0A1M4YTA5_9LACT</name>
<dbReference type="STRING" id="1121025.SAMN02745249_01786"/>
<dbReference type="OrthoDB" id="2136191at2"/>
<evidence type="ECO:0000313" key="2">
    <source>
        <dbReference type="EMBL" id="SHF08963.1"/>
    </source>
</evidence>
<accession>A0A1M4YTA5</accession>
<dbReference type="PROSITE" id="PS50965">
    <property type="entry name" value="NERD"/>
    <property type="match status" value="1"/>
</dbReference>